<evidence type="ECO:0000313" key="1">
    <source>
        <dbReference type="EMBL" id="PUX27137.1"/>
    </source>
</evidence>
<dbReference type="RefSeq" id="WP_075197275.1">
    <property type="nucleotide sequence ID" value="NZ_CP187984.1"/>
</dbReference>
<dbReference type="OrthoDB" id="9808779at2"/>
<gene>
    <name evidence="1" type="ORF">BS411_01695</name>
</gene>
<dbReference type="InterPro" id="IPR011013">
    <property type="entry name" value="Gal_mutarotase_sf_dom"/>
</dbReference>
<dbReference type="InterPro" id="IPR037480">
    <property type="entry name" value="YihR-like"/>
</dbReference>
<dbReference type="GO" id="GO:0004034">
    <property type="term" value="F:aldose 1-epimerase activity"/>
    <property type="evidence" value="ECO:0007669"/>
    <property type="project" value="TreeGrafter"/>
</dbReference>
<dbReference type="PANTHER" id="PTHR10091">
    <property type="entry name" value="ALDOSE-1-EPIMERASE"/>
    <property type="match status" value="1"/>
</dbReference>
<dbReference type="EMBL" id="MSAG01000001">
    <property type="protein sequence ID" value="PUX27137.1"/>
    <property type="molecule type" value="Genomic_DNA"/>
</dbReference>
<dbReference type="GO" id="GO:0030246">
    <property type="term" value="F:carbohydrate binding"/>
    <property type="evidence" value="ECO:0007669"/>
    <property type="project" value="InterPro"/>
</dbReference>
<comment type="caution">
    <text evidence="1">The sequence shown here is derived from an EMBL/GenBank/DDBJ whole genome shotgun (WGS) entry which is preliminary data.</text>
</comment>
<dbReference type="NCBIfam" id="NF011719">
    <property type="entry name" value="PRK15172.1"/>
    <property type="match status" value="1"/>
</dbReference>
<dbReference type="PANTHER" id="PTHR10091:SF0">
    <property type="entry name" value="GALACTOSE MUTAROTASE"/>
    <property type="match status" value="1"/>
</dbReference>
<name>A0A2T7BB31_9ENTR</name>
<dbReference type="GO" id="GO:0006006">
    <property type="term" value="P:glucose metabolic process"/>
    <property type="evidence" value="ECO:0007669"/>
    <property type="project" value="TreeGrafter"/>
</dbReference>
<dbReference type="CDD" id="cd09022">
    <property type="entry name" value="Aldose_epim_Ec_YihR"/>
    <property type="match status" value="1"/>
</dbReference>
<protein>
    <submittedName>
        <fullName evidence="1">Aldose epimerase</fullName>
    </submittedName>
</protein>
<dbReference type="Gene3D" id="2.70.98.10">
    <property type="match status" value="1"/>
</dbReference>
<dbReference type="InterPro" id="IPR014718">
    <property type="entry name" value="GH-type_carb-bd"/>
</dbReference>
<reference evidence="1" key="1">
    <citation type="submission" date="2016-12" db="EMBL/GenBank/DDBJ databases">
        <title>Analysis of the Molecular Diversity Among Cronobacter Species Isolated from Filth Flies Using a Pan Genomic DNA Microarray.</title>
        <authorList>
            <person name="Pava-Ripoll M."/>
            <person name="Tall B."/>
            <person name="Farber J."/>
            <person name="Fanning S."/>
            <person name="Lehner A."/>
            <person name="Stephan R."/>
            <person name="Pagotto F."/>
            <person name="Iverson C."/>
            <person name="Ziobro G."/>
            <person name="Miller A."/>
            <person name="Pearson R."/>
            <person name="Yan Q."/>
            <person name="Kim M."/>
            <person name="Jeong S."/>
            <person name="Park J."/>
            <person name="Jun S."/>
            <person name="Choi H."/>
            <person name="Chung T."/>
            <person name="Yoo Y."/>
            <person name="Park E."/>
            <person name="Hwang S."/>
            <person name="Lee B."/>
            <person name="Sathyamoorthy V."/>
            <person name="Carter L."/>
            <person name="Mammel M."/>
            <person name="Jackson S."/>
            <person name="Kothary M."/>
            <person name="Patel I."/>
            <person name="Grim C."/>
            <person name="Gopinath G."/>
            <person name="Gangiredla J."/>
            <person name="Chase H."/>
        </authorList>
    </citation>
    <scope>NUCLEOTIDE SEQUENCE [LARGE SCALE GENOMIC DNA]</scope>
    <source>
        <strain evidence="1">MOD1-Sh41s</strain>
    </source>
</reference>
<dbReference type="GO" id="GO:0033499">
    <property type="term" value="P:galactose catabolic process via UDP-galactose, Leloir pathway"/>
    <property type="evidence" value="ECO:0007669"/>
    <property type="project" value="TreeGrafter"/>
</dbReference>
<proteinExistence type="predicted"/>
<accession>A0A2T7BB31</accession>
<dbReference type="SUPFAM" id="SSF74650">
    <property type="entry name" value="Galactose mutarotase-like"/>
    <property type="match status" value="1"/>
</dbReference>
<organism evidence="1">
    <name type="scientific">Cronobacter turicensis</name>
    <dbReference type="NCBI Taxonomy" id="413502"/>
    <lineage>
        <taxon>Bacteria</taxon>
        <taxon>Pseudomonadati</taxon>
        <taxon>Pseudomonadota</taxon>
        <taxon>Gammaproteobacteria</taxon>
        <taxon>Enterobacterales</taxon>
        <taxon>Enterobacteriaceae</taxon>
        <taxon>Cronobacter</taxon>
    </lineage>
</organism>
<dbReference type="AlphaFoldDB" id="A0A2T7BB31"/>
<sequence length="288" mass="31500">MHKSGTTIVLTAGEWQAEIVTVGAGLASLTRRQRHVVIPHPPEAMPLAHLGKVLMPWPNRIADGRFTFAGQTLTPAINDRVGNTAIHGLLAWHNWAIREQNPTHVVLSAFLPPTYGYPFMLTADVTYQLDEHAGLRVRIAGTNAGDAPAPYGVGFHPYLTCNLHDIGTCELTLPAAQILEVDAARLHPATHKGLDFRAPRRIADTLIDHTFKARSPSHWEARLSHATMSVWLRAEAPWIQVYTGEKLGRVGLAIEPMSCPPNAFNSGIDLVRLTPGQTHTMNIEIGGE</sequence>
<dbReference type="InterPro" id="IPR008183">
    <property type="entry name" value="Aldose_1/G6P_1-epimerase"/>
</dbReference>
<dbReference type="Pfam" id="PF01263">
    <property type="entry name" value="Aldose_epim"/>
    <property type="match status" value="1"/>
</dbReference>